<evidence type="ECO:0000313" key="2">
    <source>
        <dbReference type="EMBL" id="GAA1805829.1"/>
    </source>
</evidence>
<proteinExistence type="predicted"/>
<evidence type="ECO:0000256" key="1">
    <source>
        <dbReference type="SAM" id="MobiDB-lite"/>
    </source>
</evidence>
<gene>
    <name evidence="2" type="ORF">GCM10009749_12510</name>
</gene>
<evidence type="ECO:0000313" key="3">
    <source>
        <dbReference type="Proteomes" id="UP001500002"/>
    </source>
</evidence>
<reference evidence="3" key="1">
    <citation type="journal article" date="2019" name="Int. J. Syst. Evol. Microbiol.">
        <title>The Global Catalogue of Microorganisms (GCM) 10K type strain sequencing project: providing services to taxonomists for standard genome sequencing and annotation.</title>
        <authorList>
            <consortium name="The Broad Institute Genomics Platform"/>
            <consortium name="The Broad Institute Genome Sequencing Center for Infectious Disease"/>
            <person name="Wu L."/>
            <person name="Ma J."/>
        </authorList>
    </citation>
    <scope>NUCLEOTIDE SEQUENCE [LARGE SCALE GENOMIC DNA]</scope>
    <source>
        <strain evidence="3">JCM 14322</strain>
    </source>
</reference>
<feature type="region of interest" description="Disordered" evidence="1">
    <location>
        <begin position="1"/>
        <end position="53"/>
    </location>
</feature>
<feature type="compositionally biased region" description="Basic residues" evidence="1">
    <location>
        <begin position="42"/>
        <end position="53"/>
    </location>
</feature>
<name>A0ABP4YCU0_9MICO</name>
<dbReference type="EMBL" id="BAAANJ010000004">
    <property type="protein sequence ID" value="GAA1805829.1"/>
    <property type="molecule type" value="Genomic_DNA"/>
</dbReference>
<keyword evidence="3" id="KW-1185">Reference proteome</keyword>
<comment type="caution">
    <text evidence="2">The sequence shown here is derived from an EMBL/GenBank/DDBJ whole genome shotgun (WGS) entry which is preliminary data.</text>
</comment>
<organism evidence="2 3">
    <name type="scientific">Agromyces neolithicus</name>
    <dbReference type="NCBI Taxonomy" id="269420"/>
    <lineage>
        <taxon>Bacteria</taxon>
        <taxon>Bacillati</taxon>
        <taxon>Actinomycetota</taxon>
        <taxon>Actinomycetes</taxon>
        <taxon>Micrococcales</taxon>
        <taxon>Microbacteriaceae</taxon>
        <taxon>Agromyces</taxon>
    </lineage>
</organism>
<dbReference type="Proteomes" id="UP001500002">
    <property type="component" value="Unassembled WGS sequence"/>
</dbReference>
<accession>A0ABP4YCU0</accession>
<protein>
    <submittedName>
        <fullName evidence="2">Uncharacterized protein</fullName>
    </submittedName>
</protein>
<sequence>MPRRSAPGSADALRSRFGNDPTPRWAQRELRGSMRGMDTGRGRRGRRGPGVHRRRAAAASVAAIVTATLTGCSGIVLDACPAIGYLYSGPAVVEFSPPPPPGSTTAACFGDECTPAPFEPVGDVWQVPQQAPYLGAGTFGDGSETTLRIVVVAPDPAGAEQRTLVDDAFEIPVSVERTGIFGQCTGPFSFEPVEVVLD</sequence>